<dbReference type="InterPro" id="IPR001638">
    <property type="entry name" value="Solute-binding_3/MltF_N"/>
</dbReference>
<evidence type="ECO:0000256" key="2">
    <source>
        <dbReference type="ARBA" id="ARBA00022729"/>
    </source>
</evidence>
<organism evidence="4 5">
    <name type="scientific">Thalassomonas haliotis</name>
    <dbReference type="NCBI Taxonomy" id="485448"/>
    <lineage>
        <taxon>Bacteria</taxon>
        <taxon>Pseudomonadati</taxon>
        <taxon>Pseudomonadota</taxon>
        <taxon>Gammaproteobacteria</taxon>
        <taxon>Alteromonadales</taxon>
        <taxon>Colwelliaceae</taxon>
        <taxon>Thalassomonas</taxon>
    </lineage>
</organism>
<accession>A0ABY7V7S1</accession>
<evidence type="ECO:0000313" key="5">
    <source>
        <dbReference type="Proteomes" id="UP001215231"/>
    </source>
</evidence>
<dbReference type="PANTHER" id="PTHR35936:SF19">
    <property type="entry name" value="AMINO-ACID-BINDING PROTEIN YXEM-RELATED"/>
    <property type="match status" value="1"/>
</dbReference>
<feature type="domain" description="Solute-binding protein family 3/N-terminal" evidence="3">
    <location>
        <begin position="27"/>
        <end position="204"/>
    </location>
</feature>
<sequence>MQATAKSVLPYAKQTPKGLVTLSASVPPFPPFVLKNPSILCQGVTKRLLNLIGHQANINFHYQDYPYARILHSLTTGQLDVALIFKNQSIKDSVQYIGPVARSQVIVVTKKNHRLKQYRDLQKLNGIAVIRKAQFEPIFDRDSRLHKINVENYVQALHMFIAGRVDAVVGSREGLEYAMIQLDYDTGLLEDAFHLGHKSWWLHVSDKSPGQLLNPALQDAVNRFPHSDRLYDLFNAEKSNGCYDRQKSKAG</sequence>
<evidence type="ECO:0000259" key="3">
    <source>
        <dbReference type="Pfam" id="PF00497"/>
    </source>
</evidence>
<dbReference type="Proteomes" id="UP001215231">
    <property type="component" value="Chromosome"/>
</dbReference>
<evidence type="ECO:0000313" key="4">
    <source>
        <dbReference type="EMBL" id="WDE09707.1"/>
    </source>
</evidence>
<proteinExistence type="inferred from homology"/>
<gene>
    <name evidence="4" type="ORF">H3N35_15400</name>
</gene>
<dbReference type="SUPFAM" id="SSF53850">
    <property type="entry name" value="Periplasmic binding protein-like II"/>
    <property type="match status" value="1"/>
</dbReference>
<evidence type="ECO:0000256" key="1">
    <source>
        <dbReference type="ARBA" id="ARBA00010333"/>
    </source>
</evidence>
<dbReference type="Pfam" id="PF00497">
    <property type="entry name" value="SBP_bac_3"/>
    <property type="match status" value="1"/>
</dbReference>
<dbReference type="RefSeq" id="WP_274049671.1">
    <property type="nucleotide sequence ID" value="NZ_CP059693.1"/>
</dbReference>
<dbReference type="Gene3D" id="3.40.190.10">
    <property type="entry name" value="Periplasmic binding protein-like II"/>
    <property type="match status" value="2"/>
</dbReference>
<dbReference type="PANTHER" id="PTHR35936">
    <property type="entry name" value="MEMBRANE-BOUND LYTIC MUREIN TRANSGLYCOSYLASE F"/>
    <property type="match status" value="1"/>
</dbReference>
<keyword evidence="2" id="KW-0732">Signal</keyword>
<comment type="similarity">
    <text evidence="1">Belongs to the bacterial solute-binding protein 3 family.</text>
</comment>
<protein>
    <submittedName>
        <fullName evidence="4">Transporter substrate-binding domain-containing protein</fullName>
    </submittedName>
</protein>
<keyword evidence="5" id="KW-1185">Reference proteome</keyword>
<reference evidence="4 5" key="1">
    <citation type="journal article" date="2022" name="Mar. Drugs">
        <title>Bioassay-Guided Fractionation Leads to the Detection of Cholic Acid Generated by the Rare Thalassomonas sp.</title>
        <authorList>
            <person name="Pheiffer F."/>
            <person name="Schneider Y.K."/>
            <person name="Hansen E.H."/>
            <person name="Andersen J.H."/>
            <person name="Isaksson J."/>
            <person name="Busche T."/>
            <person name="R C."/>
            <person name="Kalinowski J."/>
            <person name="Zyl L.V."/>
            <person name="Trindade M."/>
        </authorList>
    </citation>
    <scope>NUCLEOTIDE SEQUENCE [LARGE SCALE GENOMIC DNA]</scope>
    <source>
        <strain evidence="4 5">A5K-61T</strain>
    </source>
</reference>
<name>A0ABY7V7S1_9GAMM</name>
<dbReference type="EMBL" id="CP059693">
    <property type="protein sequence ID" value="WDE09707.1"/>
    <property type="molecule type" value="Genomic_DNA"/>
</dbReference>